<gene>
    <name evidence="8" type="ORF">PL2TA16_05133</name>
</gene>
<evidence type="ECO:0000256" key="1">
    <source>
        <dbReference type="ARBA" id="ARBA00004816"/>
    </source>
</evidence>
<dbReference type="SMART" id="SM01133">
    <property type="entry name" value="DeoC"/>
    <property type="match status" value="1"/>
</dbReference>
<comment type="catalytic activity">
    <reaction evidence="6">
        <text>2-deoxy-D-ribose 5-phosphate = D-glyceraldehyde 3-phosphate + acetaldehyde</text>
        <dbReference type="Rhea" id="RHEA:12821"/>
        <dbReference type="ChEBI" id="CHEBI:15343"/>
        <dbReference type="ChEBI" id="CHEBI:59776"/>
        <dbReference type="ChEBI" id="CHEBI:62877"/>
        <dbReference type="EC" id="4.1.2.4"/>
    </reaction>
</comment>
<dbReference type="GO" id="GO:0005737">
    <property type="term" value="C:cytoplasm"/>
    <property type="evidence" value="ECO:0007669"/>
    <property type="project" value="InterPro"/>
</dbReference>
<dbReference type="InterPro" id="IPR011343">
    <property type="entry name" value="DeoC"/>
</dbReference>
<dbReference type="PANTHER" id="PTHR10889">
    <property type="entry name" value="DEOXYRIBOSE-PHOSPHATE ALDOLASE"/>
    <property type="match status" value="1"/>
</dbReference>
<dbReference type="NCBIfam" id="TIGR00126">
    <property type="entry name" value="deoC"/>
    <property type="match status" value="1"/>
</dbReference>
<dbReference type="PANTHER" id="PTHR10889:SF3">
    <property type="entry name" value="DEOXYRIBOSE-PHOSPHATE ALDOLASE"/>
    <property type="match status" value="1"/>
</dbReference>
<dbReference type="Pfam" id="PF01791">
    <property type="entry name" value="DeoC"/>
    <property type="match status" value="1"/>
</dbReference>
<comment type="similarity">
    <text evidence="2">Belongs to the DeoC/FbaB aldolase family. DeoC type 2 subfamily.</text>
</comment>
<name>V4HQ90_PSEL2</name>
<dbReference type="SUPFAM" id="SSF51569">
    <property type="entry name" value="Aldolase"/>
    <property type="match status" value="1"/>
</dbReference>
<dbReference type="PATRIC" id="fig|1353533.3.peg.3731"/>
<comment type="caution">
    <text evidence="8">The sequence shown here is derived from an EMBL/GenBank/DDBJ whole genome shotgun (WGS) entry which is preliminary data.</text>
</comment>
<comment type="pathway">
    <text evidence="1">Carbohydrate degradation; 2-deoxy-D-ribose 1-phosphate degradation; D-glyceraldehyde 3-phosphate and acetaldehyde from 2-deoxy-alpha-D-ribose 1-phosphate: step 2/2.</text>
</comment>
<organism evidence="8 9">
    <name type="scientific">Pseudoalteromonas luteoviolacea (strain 2ta16)</name>
    <dbReference type="NCBI Taxonomy" id="1353533"/>
    <lineage>
        <taxon>Bacteria</taxon>
        <taxon>Pseudomonadati</taxon>
        <taxon>Pseudomonadota</taxon>
        <taxon>Gammaproteobacteria</taxon>
        <taxon>Alteromonadales</taxon>
        <taxon>Pseudoalteromonadaceae</taxon>
        <taxon>Pseudoalteromonas</taxon>
    </lineage>
</organism>
<sequence>MSTNNQVTAAVAKHVLELMDLTSLNEDDTEKSILEMLDSIDEDVALPAAVCVYPQFVALCKMHLSSRGWHSVKVATVTNFPCGEQPLSQVLAQTQQAIDDGADEIDLVMPYNQVIAGDPDTPWQYVRSSKELCGKSVQLKVIIESGVLDTPELIAQASDIAILAGADFIKTSTGKVAVNATLTATKVMLERIKVNGKPVGFKAAGGVKTVAQACPYLDVACQIMGKGWVEKANFRFGASSLLADVKGVVARGECL</sequence>
<dbReference type="EC" id="4.1.2.4" evidence="3 7"/>
<evidence type="ECO:0000256" key="7">
    <source>
        <dbReference type="NCBIfam" id="TIGR00126"/>
    </source>
</evidence>
<reference evidence="8 9" key="1">
    <citation type="submission" date="2013-07" db="EMBL/GenBank/DDBJ databases">
        <title>Draft genome sequence of Pseudoalteromonas luteoviolacea 2ta16.</title>
        <authorList>
            <person name="Allen E.E."/>
            <person name="Azam F."/>
            <person name="Podell S."/>
        </authorList>
    </citation>
    <scope>NUCLEOTIDE SEQUENCE [LARGE SCALE GENOMIC DNA]</scope>
    <source>
        <strain evidence="8 9">2ta16</strain>
    </source>
</reference>
<dbReference type="AlphaFoldDB" id="V4HQ90"/>
<dbReference type="Gene3D" id="3.20.20.70">
    <property type="entry name" value="Aldolase class I"/>
    <property type="match status" value="1"/>
</dbReference>
<dbReference type="CDD" id="cd00959">
    <property type="entry name" value="DeoC"/>
    <property type="match status" value="1"/>
</dbReference>
<evidence type="ECO:0000256" key="2">
    <source>
        <dbReference type="ARBA" id="ARBA00009473"/>
    </source>
</evidence>
<dbReference type="PIRSF" id="PIRSF001357">
    <property type="entry name" value="DeoC"/>
    <property type="match status" value="1"/>
</dbReference>
<dbReference type="GO" id="GO:0016052">
    <property type="term" value="P:carbohydrate catabolic process"/>
    <property type="evidence" value="ECO:0007669"/>
    <property type="project" value="TreeGrafter"/>
</dbReference>
<dbReference type="GO" id="GO:0004139">
    <property type="term" value="F:deoxyribose-phosphate aldolase activity"/>
    <property type="evidence" value="ECO:0007669"/>
    <property type="project" value="UniProtKB-UniRule"/>
</dbReference>
<dbReference type="InterPro" id="IPR013785">
    <property type="entry name" value="Aldolase_TIM"/>
</dbReference>
<dbReference type="Proteomes" id="UP000017820">
    <property type="component" value="Unassembled WGS sequence"/>
</dbReference>
<evidence type="ECO:0000256" key="5">
    <source>
        <dbReference type="ARBA" id="ARBA00023270"/>
    </source>
</evidence>
<dbReference type="InterPro" id="IPR002915">
    <property type="entry name" value="DeoC/FbaB/LacD_aldolase"/>
</dbReference>
<accession>V4HQ90</accession>
<dbReference type="EMBL" id="AUSV01000089">
    <property type="protein sequence ID" value="ESP91928.1"/>
    <property type="molecule type" value="Genomic_DNA"/>
</dbReference>
<protein>
    <recommendedName>
        <fullName evidence="3 7">Deoxyribose-phosphate aldolase</fullName>
        <ecNumber evidence="3 7">4.1.2.4</ecNumber>
    </recommendedName>
</protein>
<keyword evidence="5" id="KW-0704">Schiff base</keyword>
<dbReference type="RefSeq" id="WP_023400590.1">
    <property type="nucleotide sequence ID" value="NZ_AUSV01000089.1"/>
</dbReference>
<evidence type="ECO:0000256" key="4">
    <source>
        <dbReference type="ARBA" id="ARBA00023239"/>
    </source>
</evidence>
<proteinExistence type="inferred from homology"/>
<evidence type="ECO:0000256" key="6">
    <source>
        <dbReference type="ARBA" id="ARBA00048791"/>
    </source>
</evidence>
<keyword evidence="4" id="KW-0456">Lyase</keyword>
<evidence type="ECO:0000256" key="3">
    <source>
        <dbReference type="ARBA" id="ARBA00012515"/>
    </source>
</evidence>
<evidence type="ECO:0000313" key="8">
    <source>
        <dbReference type="EMBL" id="ESP91928.1"/>
    </source>
</evidence>
<dbReference type="GO" id="GO:0009264">
    <property type="term" value="P:deoxyribonucleotide catabolic process"/>
    <property type="evidence" value="ECO:0007669"/>
    <property type="project" value="UniProtKB-UniRule"/>
</dbReference>
<evidence type="ECO:0000313" key="9">
    <source>
        <dbReference type="Proteomes" id="UP000017820"/>
    </source>
</evidence>